<evidence type="ECO:0000259" key="2">
    <source>
        <dbReference type="Pfam" id="PF01370"/>
    </source>
</evidence>
<dbReference type="Gene3D" id="3.40.50.720">
    <property type="entry name" value="NAD(P)-binding Rossmann-like Domain"/>
    <property type="match status" value="1"/>
</dbReference>
<accession>A0A0J7IHV6</accession>
<evidence type="ECO:0000313" key="4">
    <source>
        <dbReference type="Proteomes" id="UP000036261"/>
    </source>
</evidence>
<dbReference type="InterPro" id="IPR001509">
    <property type="entry name" value="Epimerase_deHydtase"/>
</dbReference>
<comment type="caution">
    <text evidence="3">The sequence shown here is derived from an EMBL/GenBank/DDBJ whole genome shotgun (WGS) entry which is preliminary data.</text>
</comment>
<keyword evidence="4" id="KW-1185">Reference proteome</keyword>
<feature type="domain" description="NAD-dependent epimerase/dehydratase" evidence="2">
    <location>
        <begin position="11"/>
        <end position="251"/>
    </location>
</feature>
<gene>
    <name evidence="3" type="ORF">ACM46_06690</name>
</gene>
<dbReference type="InterPro" id="IPR036291">
    <property type="entry name" value="NAD(P)-bd_dom_sf"/>
</dbReference>
<evidence type="ECO:0000256" key="1">
    <source>
        <dbReference type="ARBA" id="ARBA00007637"/>
    </source>
</evidence>
<organism evidence="3 4">
    <name type="scientific">Chryseobacterium angstadtii</name>
    <dbReference type="NCBI Taxonomy" id="558151"/>
    <lineage>
        <taxon>Bacteria</taxon>
        <taxon>Pseudomonadati</taxon>
        <taxon>Bacteroidota</taxon>
        <taxon>Flavobacteriia</taxon>
        <taxon>Flavobacteriales</taxon>
        <taxon>Weeksellaceae</taxon>
        <taxon>Chryseobacterium group</taxon>
        <taxon>Chryseobacterium</taxon>
    </lineage>
</organism>
<dbReference type="AlphaFoldDB" id="A0A0J7IHV6"/>
<protein>
    <recommendedName>
        <fullName evidence="2">NAD-dependent epimerase/dehydratase domain-containing protein</fullName>
    </recommendedName>
</protein>
<dbReference type="Proteomes" id="UP000036261">
    <property type="component" value="Unassembled WGS sequence"/>
</dbReference>
<dbReference type="Pfam" id="PF01370">
    <property type="entry name" value="Epimerase"/>
    <property type="match status" value="1"/>
</dbReference>
<dbReference type="RefSeq" id="WP_048505860.1">
    <property type="nucleotide sequence ID" value="NZ_LFND01000002.1"/>
</dbReference>
<proteinExistence type="inferred from homology"/>
<name>A0A0J7IHV6_9FLAO</name>
<dbReference type="OrthoDB" id="8967463at2"/>
<comment type="similarity">
    <text evidence="1">Belongs to the NAD(P)-dependent epimerase/dehydratase family.</text>
</comment>
<dbReference type="EMBL" id="LFND01000002">
    <property type="protein sequence ID" value="KMQ65564.1"/>
    <property type="molecule type" value="Genomic_DNA"/>
</dbReference>
<evidence type="ECO:0000313" key="3">
    <source>
        <dbReference type="EMBL" id="KMQ65564.1"/>
    </source>
</evidence>
<sequence>MLSTALNSKKVMITGGMGFIGHNLVKSLIERFDCSVVVVDDCCNSSSDVLSDYMHKIVFFNTDVLNIEDYSEHMDDSDYIFHFACSPITVSGENPEHDLNVNALSTLRILNYLKDNNPAKLKRFVVASSSSVYGNMDGCDIPFNEEVSPKIVSNYAATKLLSEHYTLMYAEKYKIPVTILRYSNVYGYGQSFDKEHCGVLGRFIHRALTGSSLEVFGNGRQTRDYTFIEDAVNATILSSISDEAVNEIFNISTGHEVSINKLISILKLHLPDLMVEEHPEREIDNIKRRAVSPEKAKQQLNWSPAVDIEDGIKLTVHWYKKYMNGINNIQNN</sequence>
<dbReference type="SUPFAM" id="SSF51735">
    <property type="entry name" value="NAD(P)-binding Rossmann-fold domains"/>
    <property type="match status" value="1"/>
</dbReference>
<dbReference type="STRING" id="558151.ACM46_06690"/>
<reference evidence="3 4" key="1">
    <citation type="journal article" date="2013" name="Int. J. Syst. Evol. Microbiol.">
        <title>Chryseobacterium angstadtii sp. nov., isolated from a newt tank.</title>
        <authorList>
            <person name="Kirk K.E."/>
            <person name="Hoffman J.A."/>
            <person name="Smith K.A."/>
            <person name="Strahan B.L."/>
            <person name="Failor K.C."/>
            <person name="Krebs J.E."/>
            <person name="Gale A.N."/>
            <person name="Do T.D."/>
            <person name="Sontag T.C."/>
            <person name="Batties A.M."/>
            <person name="Mistiszyn K."/>
            <person name="Newman J.D."/>
        </authorList>
    </citation>
    <scope>NUCLEOTIDE SEQUENCE [LARGE SCALE GENOMIC DNA]</scope>
    <source>
        <strain evidence="3 4">KM</strain>
    </source>
</reference>
<dbReference type="PATRIC" id="fig|558151.6.peg.1402"/>
<dbReference type="PANTHER" id="PTHR43000">
    <property type="entry name" value="DTDP-D-GLUCOSE 4,6-DEHYDRATASE-RELATED"/>
    <property type="match status" value="1"/>
</dbReference>